<dbReference type="InterPro" id="IPR003959">
    <property type="entry name" value="ATPase_AAA_core"/>
</dbReference>
<dbReference type="Proteomes" id="UP001392437">
    <property type="component" value="Unassembled WGS sequence"/>
</dbReference>
<evidence type="ECO:0000259" key="2">
    <source>
        <dbReference type="Pfam" id="PF23232"/>
    </source>
</evidence>
<accession>A0AAW0Q510</accession>
<dbReference type="Gene3D" id="3.40.50.300">
    <property type="entry name" value="P-loop containing nucleotide triphosphate hydrolases"/>
    <property type="match status" value="1"/>
</dbReference>
<dbReference type="PANTHER" id="PTHR46411:SF4">
    <property type="entry name" value="AAA+ ATPASE DOMAIN-CONTAINING PROTEIN"/>
    <property type="match status" value="1"/>
</dbReference>
<organism evidence="3 4">
    <name type="scientific">Apiospora kogelbergensis</name>
    <dbReference type="NCBI Taxonomy" id="1337665"/>
    <lineage>
        <taxon>Eukaryota</taxon>
        <taxon>Fungi</taxon>
        <taxon>Dikarya</taxon>
        <taxon>Ascomycota</taxon>
        <taxon>Pezizomycotina</taxon>
        <taxon>Sordariomycetes</taxon>
        <taxon>Xylariomycetidae</taxon>
        <taxon>Amphisphaeriales</taxon>
        <taxon>Apiosporaceae</taxon>
        <taxon>Apiospora</taxon>
    </lineage>
</organism>
<proteinExistence type="predicted"/>
<reference evidence="3 4" key="1">
    <citation type="submission" date="2023-01" db="EMBL/GenBank/DDBJ databases">
        <title>Analysis of 21 Apiospora genomes using comparative genomics revels a genus with tremendous synthesis potential of carbohydrate active enzymes and secondary metabolites.</title>
        <authorList>
            <person name="Sorensen T."/>
        </authorList>
    </citation>
    <scope>NUCLEOTIDE SEQUENCE [LARGE SCALE GENOMIC DNA]</scope>
    <source>
        <strain evidence="3 4">CBS 117206</strain>
    </source>
</reference>
<gene>
    <name evidence="3" type="ORF">PG999_014493</name>
</gene>
<sequence>MPEDRKIMIQALVEQYNTASSKDGSVRRKQWGADFIESKGDGQIFLLHGGPGVGKSLPLLSLNVGDIGTSEEKVEQRLSYWFNLAEKWGAVMLIDEADIYLERRSVSDLKRNGIVSVFLRCMEYYRGILFLTTNRVGQFDDAFMSRIHLIIHYEPLGDRERHKIWTQFFEKLEDERGDISIASRARNYVLNDPQITNVKWNGREIRNGKTSSRNGMHLQLTFTSFWLAFQTAVALADYQFSMKENKGEHETAQLDQKHFQQICGMALQFKGYLNNLHGMDEQGRAFVSKSRIDDDSVH</sequence>
<dbReference type="AlphaFoldDB" id="A0AAW0Q510"/>
<comment type="caution">
    <text evidence="3">The sequence shown here is derived from an EMBL/GenBank/DDBJ whole genome shotgun (WGS) entry which is preliminary data.</text>
</comment>
<dbReference type="GO" id="GO:0005524">
    <property type="term" value="F:ATP binding"/>
    <property type="evidence" value="ECO:0007669"/>
    <property type="project" value="InterPro"/>
</dbReference>
<keyword evidence="4" id="KW-1185">Reference proteome</keyword>
<dbReference type="Pfam" id="PF23232">
    <property type="entry name" value="AAA_lid_13"/>
    <property type="match status" value="1"/>
</dbReference>
<dbReference type="GO" id="GO:0016887">
    <property type="term" value="F:ATP hydrolysis activity"/>
    <property type="evidence" value="ECO:0007669"/>
    <property type="project" value="InterPro"/>
</dbReference>
<dbReference type="PANTHER" id="PTHR46411">
    <property type="entry name" value="FAMILY ATPASE, PUTATIVE-RELATED"/>
    <property type="match status" value="1"/>
</dbReference>
<dbReference type="Pfam" id="PF00004">
    <property type="entry name" value="AAA"/>
    <property type="match status" value="1"/>
</dbReference>
<evidence type="ECO:0000313" key="3">
    <source>
        <dbReference type="EMBL" id="KAK8092906.1"/>
    </source>
</evidence>
<evidence type="ECO:0008006" key="5">
    <source>
        <dbReference type="Google" id="ProtNLM"/>
    </source>
</evidence>
<feature type="domain" description="ATPase AAA-type core" evidence="1">
    <location>
        <begin position="46"/>
        <end position="152"/>
    </location>
</feature>
<dbReference type="SUPFAM" id="SSF52540">
    <property type="entry name" value="P-loop containing nucleoside triphosphate hydrolases"/>
    <property type="match status" value="1"/>
</dbReference>
<dbReference type="InterPro" id="IPR056599">
    <property type="entry name" value="AAA_lid_fung"/>
</dbReference>
<protein>
    <recommendedName>
        <fullName evidence="5">ATPase family associated with various cellular activities (AAA)</fullName>
    </recommendedName>
</protein>
<dbReference type="InterPro" id="IPR027417">
    <property type="entry name" value="P-loop_NTPase"/>
</dbReference>
<evidence type="ECO:0000259" key="1">
    <source>
        <dbReference type="Pfam" id="PF00004"/>
    </source>
</evidence>
<evidence type="ECO:0000313" key="4">
    <source>
        <dbReference type="Proteomes" id="UP001392437"/>
    </source>
</evidence>
<name>A0AAW0Q510_9PEZI</name>
<feature type="domain" description="AAA+ ATPase lid" evidence="2">
    <location>
        <begin position="156"/>
        <end position="279"/>
    </location>
</feature>
<dbReference type="EMBL" id="JAQQWP010000012">
    <property type="protein sequence ID" value="KAK8092906.1"/>
    <property type="molecule type" value="Genomic_DNA"/>
</dbReference>